<keyword evidence="1" id="KW-0812">Transmembrane</keyword>
<organism evidence="2">
    <name type="scientific">marine metagenome</name>
    <dbReference type="NCBI Taxonomy" id="408172"/>
    <lineage>
        <taxon>unclassified sequences</taxon>
        <taxon>metagenomes</taxon>
        <taxon>ecological metagenomes</taxon>
    </lineage>
</organism>
<evidence type="ECO:0008006" key="3">
    <source>
        <dbReference type="Google" id="ProtNLM"/>
    </source>
</evidence>
<dbReference type="AlphaFoldDB" id="A0A382K7I3"/>
<name>A0A382K7I3_9ZZZZ</name>
<dbReference type="EMBL" id="UINC01078906">
    <property type="protein sequence ID" value="SVC20420.1"/>
    <property type="molecule type" value="Genomic_DNA"/>
</dbReference>
<proteinExistence type="predicted"/>
<evidence type="ECO:0000256" key="1">
    <source>
        <dbReference type="SAM" id="Phobius"/>
    </source>
</evidence>
<keyword evidence="1" id="KW-0472">Membrane</keyword>
<evidence type="ECO:0000313" key="2">
    <source>
        <dbReference type="EMBL" id="SVC20420.1"/>
    </source>
</evidence>
<feature type="transmembrane region" description="Helical" evidence="1">
    <location>
        <begin position="61"/>
        <end position="82"/>
    </location>
</feature>
<reference evidence="2" key="1">
    <citation type="submission" date="2018-05" db="EMBL/GenBank/DDBJ databases">
        <authorList>
            <person name="Lanie J.A."/>
            <person name="Ng W.-L."/>
            <person name="Kazmierczak K.M."/>
            <person name="Andrzejewski T.M."/>
            <person name="Davidsen T.M."/>
            <person name="Wayne K.J."/>
            <person name="Tettelin H."/>
            <person name="Glass J.I."/>
            <person name="Rusch D."/>
            <person name="Podicherti R."/>
            <person name="Tsui H.-C.T."/>
            <person name="Winkler M.E."/>
        </authorList>
    </citation>
    <scope>NUCLEOTIDE SEQUENCE</scope>
</reference>
<gene>
    <name evidence="2" type="ORF">METZ01_LOCUS273274</name>
</gene>
<accession>A0A382K7I3</accession>
<sequence>MESKIFNLSLPLKITVALVISFWCLIAVFPLLWIFVMSIKLPVDSFASNPLEVIFGPATKLQVGGLSIINFLVIGVTIYVLYKIYQLRFSFFSIVT</sequence>
<keyword evidence="1" id="KW-1133">Transmembrane helix</keyword>
<feature type="non-terminal residue" evidence="2">
    <location>
        <position position="96"/>
    </location>
</feature>
<protein>
    <recommendedName>
        <fullName evidence="3">ABC transmembrane type-1 domain-containing protein</fullName>
    </recommendedName>
</protein>
<feature type="transmembrane region" description="Helical" evidence="1">
    <location>
        <begin position="12"/>
        <end position="41"/>
    </location>
</feature>